<dbReference type="EMBL" id="CP058689">
    <property type="protein sequence ID" value="QLH13541.1"/>
    <property type="molecule type" value="Genomic_DNA"/>
</dbReference>
<proteinExistence type="predicted"/>
<protein>
    <submittedName>
        <fullName evidence="1">Uncharacterized protein</fullName>
    </submittedName>
</protein>
<reference evidence="1 2" key="1">
    <citation type="submission" date="2020-07" db="EMBL/GenBank/DDBJ databases">
        <title>The complete genome of Paracoccus pantotrophus ACCC 10489.</title>
        <authorList>
            <person name="Si Y."/>
        </authorList>
    </citation>
    <scope>NUCLEOTIDE SEQUENCE [LARGE SCALE GENOMIC DNA]</scope>
    <source>
        <strain evidence="2">ACCC 10489</strain>
    </source>
</reference>
<dbReference type="RefSeq" id="WP_179921075.1">
    <property type="nucleotide sequence ID" value="NZ_CP058689.1"/>
</dbReference>
<dbReference type="AlphaFoldDB" id="A0A7H9BUH0"/>
<evidence type="ECO:0000313" key="2">
    <source>
        <dbReference type="Proteomes" id="UP000509322"/>
    </source>
</evidence>
<organism evidence="1 2">
    <name type="scientific">Paracoccus pantotrophus</name>
    <name type="common">Thiosphaera pantotropha</name>
    <dbReference type="NCBI Taxonomy" id="82367"/>
    <lineage>
        <taxon>Bacteria</taxon>
        <taxon>Pseudomonadati</taxon>
        <taxon>Pseudomonadota</taxon>
        <taxon>Alphaproteobacteria</taxon>
        <taxon>Rhodobacterales</taxon>
        <taxon>Paracoccaceae</taxon>
        <taxon>Paracoccus</taxon>
    </lineage>
</organism>
<sequence length="214" mass="24135">MSERPVLDAIRAVLNFKDTATISEVAKYAGMTHKQVLDVLNANGTMVWRNRKNGHITRVDPRAVHCKQLVESDRFYFCESYGAWAHEGYCLSFKGHDDLRQSFESKHWTGGIGDSWQITKVEDTPENRAALEAAGLKLWSEAEADERLWREPVSPAQREAGMSEALDKLIEEVEDAGRDAYCADSVMEVSTATWRIANALAAFLRTQRDAQREA</sequence>
<evidence type="ECO:0000313" key="1">
    <source>
        <dbReference type="EMBL" id="QLH13541.1"/>
    </source>
</evidence>
<dbReference type="Proteomes" id="UP000509322">
    <property type="component" value="Chromosome 1"/>
</dbReference>
<accession>A0A7H9BUH0</accession>
<gene>
    <name evidence="1" type="ORF">HYQ43_04475</name>
</gene>
<name>A0A7H9BUH0_PARPN</name>